<sequence>MANVYIIGSGKLANELLKGLDFNQEYKVYAWADRNNNETEIAIVVHAGSGRELNEAVSYCKQTGSTLIELSTDIDYKQDYLDISVVLCPNTNILMLKFMNMIEKSGQNFSQYQVSIIESHQANKTSVPGTAVAMAKSLSVQDDAIESVRDVKRQQFELGVPEQNLARHAYHRIQISDDKSCSIVLETKVLGDSPYVDGVKDIICAVGNNHLEKRLYDVMELIDNHWI</sequence>
<name>A0A150HS41_9GAMM</name>
<dbReference type="AlphaFoldDB" id="A0A150HS41"/>
<dbReference type="RefSeq" id="WP_061525250.1">
    <property type="nucleotide sequence ID" value="NZ_JRHX01000074.1"/>
</dbReference>
<dbReference type="Gene3D" id="3.30.360.10">
    <property type="entry name" value="Dihydrodipicolinate Reductase, domain 2"/>
    <property type="match status" value="1"/>
</dbReference>
<proteinExistence type="predicted"/>
<evidence type="ECO:0000259" key="1">
    <source>
        <dbReference type="Pfam" id="PF05173"/>
    </source>
</evidence>
<keyword evidence="2" id="KW-0560">Oxidoreductase</keyword>
<dbReference type="InterPro" id="IPR023940">
    <property type="entry name" value="DHDPR_bac"/>
</dbReference>
<dbReference type="EMBL" id="JRHX01000074">
    <property type="protein sequence ID" value="KXZ69490.1"/>
    <property type="molecule type" value="Genomic_DNA"/>
</dbReference>
<dbReference type="GO" id="GO:0019877">
    <property type="term" value="P:diaminopimelate biosynthetic process"/>
    <property type="evidence" value="ECO:0007669"/>
    <property type="project" value="TreeGrafter"/>
</dbReference>
<dbReference type="PANTHER" id="PTHR20836:SF0">
    <property type="entry name" value="4-HYDROXY-TETRAHYDRODIPICOLINATE REDUCTASE 1, CHLOROPLASTIC-RELATED"/>
    <property type="match status" value="1"/>
</dbReference>
<dbReference type="PANTHER" id="PTHR20836">
    <property type="entry name" value="DIHYDRODIPICOLINATE REDUCTASE"/>
    <property type="match status" value="1"/>
</dbReference>
<dbReference type="PATRIC" id="fig|52133.19.peg.2590"/>
<protein>
    <submittedName>
        <fullName evidence="2">4-hydroxy-tetrahydrodipicolinate reductase</fullName>
        <ecNumber evidence="2">1.17.1.8</ecNumber>
    </submittedName>
</protein>
<accession>A0A150HS41</accession>
<dbReference type="Pfam" id="PF05173">
    <property type="entry name" value="DapB_C"/>
    <property type="match status" value="1"/>
</dbReference>
<reference evidence="2 3" key="1">
    <citation type="journal article" date="2016" name="Sci. Rep.">
        <title>Genomic and phenotypic characterization of the species Acinetobacter venetianus.</title>
        <authorList>
            <person name="Fondi M."/>
            <person name="Maida I."/>
            <person name="Perrin E."/>
            <person name="Orlandini V."/>
            <person name="La Torre L."/>
            <person name="Bosi E."/>
            <person name="Negroni A."/>
            <person name="Zanaroli G."/>
            <person name="Fava F."/>
            <person name="Decorosi F."/>
            <person name="Giovannetti L."/>
            <person name="Viti C."/>
            <person name="Vaneechoutte M."/>
            <person name="Dijkshoorn L."/>
            <person name="Fani R."/>
        </authorList>
    </citation>
    <scope>NUCLEOTIDE SEQUENCE [LARGE SCALE GENOMIC DNA]</scope>
    <source>
        <strain evidence="2 3">LUH13518</strain>
    </source>
</reference>
<gene>
    <name evidence="2" type="primary">dapB_2</name>
    <name evidence="2" type="ORF">AVENLUH13518_02559</name>
</gene>
<dbReference type="GO" id="GO:0009089">
    <property type="term" value="P:lysine biosynthetic process via diaminopimelate"/>
    <property type="evidence" value="ECO:0007669"/>
    <property type="project" value="InterPro"/>
</dbReference>
<feature type="domain" description="Dihydrodipicolinate reductase C-terminal" evidence="1">
    <location>
        <begin position="98"/>
        <end position="218"/>
    </location>
</feature>
<evidence type="ECO:0000313" key="3">
    <source>
        <dbReference type="Proteomes" id="UP000075544"/>
    </source>
</evidence>
<comment type="caution">
    <text evidence="2">The sequence shown here is derived from an EMBL/GenBank/DDBJ whole genome shotgun (WGS) entry which is preliminary data.</text>
</comment>
<dbReference type="Proteomes" id="UP000075544">
    <property type="component" value="Unassembled WGS sequence"/>
</dbReference>
<dbReference type="InterPro" id="IPR022663">
    <property type="entry name" value="DapB_C"/>
</dbReference>
<dbReference type="GO" id="GO:0008839">
    <property type="term" value="F:4-hydroxy-tetrahydrodipicolinate reductase"/>
    <property type="evidence" value="ECO:0007669"/>
    <property type="project" value="UniProtKB-EC"/>
</dbReference>
<organism evidence="2 3">
    <name type="scientific">Acinetobacter venetianus</name>
    <dbReference type="NCBI Taxonomy" id="52133"/>
    <lineage>
        <taxon>Bacteria</taxon>
        <taxon>Pseudomonadati</taxon>
        <taxon>Pseudomonadota</taxon>
        <taxon>Gammaproteobacteria</taxon>
        <taxon>Moraxellales</taxon>
        <taxon>Moraxellaceae</taxon>
        <taxon>Acinetobacter</taxon>
    </lineage>
</organism>
<evidence type="ECO:0000313" key="2">
    <source>
        <dbReference type="EMBL" id="KXZ69490.1"/>
    </source>
</evidence>
<dbReference type="Gene3D" id="3.40.50.720">
    <property type="entry name" value="NAD(P)-binding Rossmann-like Domain"/>
    <property type="match status" value="1"/>
</dbReference>
<dbReference type="EC" id="1.17.1.8" evidence="2"/>